<dbReference type="InterPro" id="IPR037682">
    <property type="entry name" value="TonB_C"/>
</dbReference>
<dbReference type="Gene3D" id="3.30.2420.10">
    <property type="entry name" value="TonB"/>
    <property type="match status" value="1"/>
</dbReference>
<evidence type="ECO:0000256" key="2">
    <source>
        <dbReference type="ARBA" id="ARBA00006555"/>
    </source>
</evidence>
<name>A0AA38Y0Q3_9EURO</name>
<protein>
    <recommendedName>
        <fullName evidence="3">Protein TonB</fullName>
    </recommendedName>
</protein>
<evidence type="ECO:0000259" key="14">
    <source>
        <dbReference type="PROSITE" id="PS52015"/>
    </source>
</evidence>
<evidence type="ECO:0000256" key="12">
    <source>
        <dbReference type="ARBA" id="ARBA00025849"/>
    </source>
</evidence>
<keyword evidence="7" id="KW-0812">Transmembrane</keyword>
<dbReference type="GO" id="GO:0015031">
    <property type="term" value="P:protein transport"/>
    <property type="evidence" value="ECO:0007669"/>
    <property type="project" value="UniProtKB-KW"/>
</dbReference>
<evidence type="ECO:0000256" key="3">
    <source>
        <dbReference type="ARBA" id="ARBA00022362"/>
    </source>
</evidence>
<proteinExistence type="inferred from homology"/>
<dbReference type="SUPFAM" id="SSF74653">
    <property type="entry name" value="TolA/TonB C-terminal domain"/>
    <property type="match status" value="1"/>
</dbReference>
<keyword evidence="5" id="KW-1003">Cell membrane</keyword>
<evidence type="ECO:0000256" key="13">
    <source>
        <dbReference type="SAM" id="MobiDB-lite"/>
    </source>
</evidence>
<evidence type="ECO:0000256" key="4">
    <source>
        <dbReference type="ARBA" id="ARBA00022448"/>
    </source>
</evidence>
<dbReference type="GO" id="GO:0055085">
    <property type="term" value="P:transmembrane transport"/>
    <property type="evidence" value="ECO:0007669"/>
    <property type="project" value="InterPro"/>
</dbReference>
<evidence type="ECO:0000256" key="10">
    <source>
        <dbReference type="ARBA" id="ARBA00022989"/>
    </source>
</evidence>
<evidence type="ECO:0000313" key="15">
    <source>
        <dbReference type="EMBL" id="KAJ9631344.1"/>
    </source>
</evidence>
<feature type="compositionally biased region" description="Low complexity" evidence="13">
    <location>
        <begin position="263"/>
        <end position="283"/>
    </location>
</feature>
<keyword evidence="6" id="KW-0997">Cell inner membrane</keyword>
<dbReference type="AlphaFoldDB" id="A0AA38Y0Q3"/>
<evidence type="ECO:0000256" key="8">
    <source>
        <dbReference type="ARBA" id="ARBA00022737"/>
    </source>
</evidence>
<feature type="compositionally biased region" description="Basic and acidic residues" evidence="13">
    <location>
        <begin position="240"/>
        <end position="262"/>
    </location>
</feature>
<evidence type="ECO:0000256" key="7">
    <source>
        <dbReference type="ARBA" id="ARBA00022692"/>
    </source>
</evidence>
<dbReference type="InterPro" id="IPR003538">
    <property type="entry name" value="TonB"/>
</dbReference>
<dbReference type="GO" id="GO:0031992">
    <property type="term" value="F:energy transducer activity"/>
    <property type="evidence" value="ECO:0007669"/>
    <property type="project" value="InterPro"/>
</dbReference>
<evidence type="ECO:0000256" key="9">
    <source>
        <dbReference type="ARBA" id="ARBA00022927"/>
    </source>
</evidence>
<dbReference type="InterPro" id="IPR051045">
    <property type="entry name" value="TonB-dependent_transducer"/>
</dbReference>
<accession>A0AA38Y0Q3</accession>
<evidence type="ECO:0000256" key="5">
    <source>
        <dbReference type="ARBA" id="ARBA00022475"/>
    </source>
</evidence>
<feature type="region of interest" description="Disordered" evidence="13">
    <location>
        <begin position="235"/>
        <end position="301"/>
    </location>
</feature>
<dbReference type="PRINTS" id="PR01374">
    <property type="entry name" value="TONBPROTEIN"/>
</dbReference>
<comment type="subcellular location">
    <subcellularLocation>
        <location evidence="1">Cell inner membrane</location>
        <topology evidence="1">Single-pass membrane protein</topology>
        <orientation evidence="1">Periplasmic side</orientation>
    </subcellularLocation>
</comment>
<dbReference type="InterPro" id="IPR006260">
    <property type="entry name" value="TonB/TolA_C"/>
</dbReference>
<dbReference type="GO" id="GO:0015891">
    <property type="term" value="P:siderophore transport"/>
    <property type="evidence" value="ECO:0007669"/>
    <property type="project" value="InterPro"/>
</dbReference>
<comment type="subunit">
    <text evidence="12">Homodimer. Forms a complex with the accessory proteins ExbB and ExbD.</text>
</comment>
<feature type="compositionally biased region" description="Basic and acidic residues" evidence="13">
    <location>
        <begin position="194"/>
        <end position="219"/>
    </location>
</feature>
<feature type="region of interest" description="Disordered" evidence="13">
    <location>
        <begin position="192"/>
        <end position="219"/>
    </location>
</feature>
<keyword evidence="10" id="KW-1133">Transmembrane helix</keyword>
<evidence type="ECO:0000256" key="1">
    <source>
        <dbReference type="ARBA" id="ARBA00004383"/>
    </source>
</evidence>
<dbReference type="PANTHER" id="PTHR33446">
    <property type="entry name" value="PROTEIN TONB-RELATED"/>
    <property type="match status" value="1"/>
</dbReference>
<evidence type="ECO:0000256" key="11">
    <source>
        <dbReference type="ARBA" id="ARBA00023136"/>
    </source>
</evidence>
<dbReference type="EMBL" id="JAPDRN010000057">
    <property type="protein sequence ID" value="KAJ9631344.1"/>
    <property type="molecule type" value="Genomic_DNA"/>
</dbReference>
<dbReference type="PANTHER" id="PTHR33446:SF8">
    <property type="entry name" value="PROTEIN TONB"/>
    <property type="match status" value="1"/>
</dbReference>
<dbReference type="GO" id="GO:0098797">
    <property type="term" value="C:plasma membrane protein complex"/>
    <property type="evidence" value="ECO:0007669"/>
    <property type="project" value="TreeGrafter"/>
</dbReference>
<comment type="caution">
    <text evidence="15">The sequence shown here is derived from an EMBL/GenBank/DDBJ whole genome shotgun (WGS) entry which is preliminary data.</text>
</comment>
<dbReference type="NCBIfam" id="TIGR01352">
    <property type="entry name" value="tonB_Cterm"/>
    <property type="match status" value="1"/>
</dbReference>
<gene>
    <name evidence="15" type="ORF">H2204_008070</name>
</gene>
<sequence>MASGNVIDRARTSSPGRRIYVCRNVVFLEGSRMSHVAMIAAARRWMPVALALALAACSGKEETPAPAAQGAAAPIAAAPAAPAVAAKVQSMGTEQLRESASQALRENRMYAPAGDNAIEYYLALRDKTPDDASVKSALTDLLPYTLIAAEQHLGREDFTEAQRLVALIEKVDASAPALPRLKEGLSKGVQVAAKRTEDETEKVKKDAEDRTKQLAEQQRLTEQRAKEAEAAKQIAAQQDVARRDSERQEAERQAAARRDAEQKQQQAAAQQANAARQAATAAAPSLRPVSTPAPRYPADALRSGTSGEVLVEITVGTDGSVTNARVLRATPSRVFDREALNAVKRWRFEPVNAPVTTRRTLVFAPGG</sequence>
<reference evidence="15" key="1">
    <citation type="submission" date="2022-10" db="EMBL/GenBank/DDBJ databases">
        <title>Culturing micro-colonial fungi from biological soil crusts in the Mojave desert and describing Neophaeococcomyces mojavensis, and introducing the new genera and species Taxawa tesnikishii.</title>
        <authorList>
            <person name="Kurbessoian T."/>
            <person name="Stajich J.E."/>
        </authorList>
    </citation>
    <scope>NUCLEOTIDE SEQUENCE</scope>
    <source>
        <strain evidence="15">TK_35</strain>
    </source>
</reference>
<dbReference type="PROSITE" id="PS52015">
    <property type="entry name" value="TONB_CTD"/>
    <property type="match status" value="1"/>
</dbReference>
<comment type="similarity">
    <text evidence="2">Belongs to the TonB family.</text>
</comment>
<dbReference type="Pfam" id="PF03544">
    <property type="entry name" value="TonB_C"/>
    <property type="match status" value="1"/>
</dbReference>
<keyword evidence="8" id="KW-0677">Repeat</keyword>
<keyword evidence="4" id="KW-0813">Transport</keyword>
<organism evidence="15">
    <name type="scientific">Knufia peltigerae</name>
    <dbReference type="NCBI Taxonomy" id="1002370"/>
    <lineage>
        <taxon>Eukaryota</taxon>
        <taxon>Fungi</taxon>
        <taxon>Dikarya</taxon>
        <taxon>Ascomycota</taxon>
        <taxon>Pezizomycotina</taxon>
        <taxon>Eurotiomycetes</taxon>
        <taxon>Chaetothyriomycetidae</taxon>
        <taxon>Chaetothyriales</taxon>
        <taxon>Trichomeriaceae</taxon>
        <taxon>Knufia</taxon>
    </lineage>
</organism>
<keyword evidence="11" id="KW-0472">Membrane</keyword>
<feature type="domain" description="TonB C-terminal" evidence="14">
    <location>
        <begin position="281"/>
        <end position="367"/>
    </location>
</feature>
<evidence type="ECO:0000256" key="6">
    <source>
        <dbReference type="ARBA" id="ARBA00022519"/>
    </source>
</evidence>
<keyword evidence="9" id="KW-0653">Protein transport</keyword>